<proteinExistence type="predicted"/>
<dbReference type="OrthoDB" id="9256309at2"/>
<dbReference type="GO" id="GO:0008171">
    <property type="term" value="F:O-methyltransferase activity"/>
    <property type="evidence" value="ECO:0007669"/>
    <property type="project" value="InterPro"/>
</dbReference>
<dbReference type="InterPro" id="IPR029063">
    <property type="entry name" value="SAM-dependent_MTases_sf"/>
</dbReference>
<comment type="caution">
    <text evidence="5">The sequence shown here is derived from an EMBL/GenBank/DDBJ whole genome shotgun (WGS) entry which is preliminary data.</text>
</comment>
<organism evidence="5 6">
    <name type="scientific">Burkholderia ubonensis</name>
    <dbReference type="NCBI Taxonomy" id="101571"/>
    <lineage>
        <taxon>Bacteria</taxon>
        <taxon>Pseudomonadati</taxon>
        <taxon>Pseudomonadota</taxon>
        <taxon>Betaproteobacteria</taxon>
        <taxon>Burkholderiales</taxon>
        <taxon>Burkholderiaceae</taxon>
        <taxon>Burkholderia</taxon>
        <taxon>Burkholderia cepacia complex</taxon>
    </lineage>
</organism>
<dbReference type="CDD" id="cd02440">
    <property type="entry name" value="AdoMet_MTases"/>
    <property type="match status" value="1"/>
</dbReference>
<dbReference type="InterPro" id="IPR001077">
    <property type="entry name" value="COMT_C"/>
</dbReference>
<evidence type="ECO:0000259" key="4">
    <source>
        <dbReference type="Pfam" id="PF00891"/>
    </source>
</evidence>
<dbReference type="EMBL" id="LPIX01000057">
    <property type="protein sequence ID" value="KWE03128.1"/>
    <property type="molecule type" value="Genomic_DNA"/>
</dbReference>
<dbReference type="SUPFAM" id="SSF46785">
    <property type="entry name" value="Winged helix' DNA-binding domain"/>
    <property type="match status" value="1"/>
</dbReference>
<feature type="domain" description="O-methyltransferase C-terminal" evidence="4">
    <location>
        <begin position="134"/>
        <end position="279"/>
    </location>
</feature>
<evidence type="ECO:0000256" key="2">
    <source>
        <dbReference type="ARBA" id="ARBA00022679"/>
    </source>
</evidence>
<dbReference type="RefSeq" id="WP_060325062.1">
    <property type="nucleotide sequence ID" value="NZ_LPIU01000016.1"/>
</dbReference>
<reference evidence="5 6" key="1">
    <citation type="submission" date="2015-11" db="EMBL/GenBank/DDBJ databases">
        <title>Expanding the genomic diversity of Burkholderia species for the development of highly accurate diagnostics.</title>
        <authorList>
            <person name="Sahl J."/>
            <person name="Keim P."/>
            <person name="Wagner D."/>
        </authorList>
    </citation>
    <scope>NUCLEOTIDE SEQUENCE [LARGE SCALE GENOMIC DNA]</scope>
    <source>
        <strain evidence="5 6">MSMB2167WGS</strain>
    </source>
</reference>
<dbReference type="Pfam" id="PF00891">
    <property type="entry name" value="Methyltransf_2"/>
    <property type="match status" value="1"/>
</dbReference>
<evidence type="ECO:0000256" key="3">
    <source>
        <dbReference type="ARBA" id="ARBA00022691"/>
    </source>
</evidence>
<evidence type="ECO:0000313" key="5">
    <source>
        <dbReference type="EMBL" id="KWE03128.1"/>
    </source>
</evidence>
<dbReference type="InterPro" id="IPR036390">
    <property type="entry name" value="WH_DNA-bd_sf"/>
</dbReference>
<dbReference type="InterPro" id="IPR016461">
    <property type="entry name" value="COMT-like"/>
</dbReference>
<dbReference type="Gene3D" id="1.10.10.10">
    <property type="entry name" value="Winged helix-like DNA-binding domain superfamily/Winged helix DNA-binding domain"/>
    <property type="match status" value="1"/>
</dbReference>
<keyword evidence="2" id="KW-0808">Transferase</keyword>
<gene>
    <name evidence="5" type="ORF">WL73_15325</name>
</gene>
<sequence>MSAVEHRIDAHAALRAPSGNPAMFWAMAYKISDILMTLTETGALARLQQAPATAEALAAASGWRAAPLARFLELLATVGVLERSGAAYSLPSATRAVLPVVAMESRLRRWHADHGSLRTALETGVAERPLEQIDDAAFLTCYQQAMAASARALALHVYRYAAMPAHGAILDIGGADGALAGELAALLPHTRYCVVDRPPVAAHFDARVAGMADRERFRFVADDITQPQALGTEIAAADAAIVSNVLHLLSDREIDALLDALRGGLRSGARLVVYDQFLDPACFSAADLMTVDWACVGAEFALTDRDMCERLARHGFAAVASRRFPLVPGALVCASAP</sequence>
<dbReference type="Gene3D" id="3.40.50.150">
    <property type="entry name" value="Vaccinia Virus protein VP39"/>
    <property type="match status" value="1"/>
</dbReference>
<accession>A0A107G0N4</accession>
<keyword evidence="1" id="KW-0489">Methyltransferase</keyword>
<dbReference type="PANTHER" id="PTHR43712:SF2">
    <property type="entry name" value="O-METHYLTRANSFERASE CICE"/>
    <property type="match status" value="1"/>
</dbReference>
<dbReference type="PANTHER" id="PTHR43712">
    <property type="entry name" value="PUTATIVE (AFU_ORTHOLOGUE AFUA_4G14580)-RELATED"/>
    <property type="match status" value="1"/>
</dbReference>
<dbReference type="PROSITE" id="PS51683">
    <property type="entry name" value="SAM_OMT_II"/>
    <property type="match status" value="1"/>
</dbReference>
<dbReference type="InterPro" id="IPR036388">
    <property type="entry name" value="WH-like_DNA-bd_sf"/>
</dbReference>
<dbReference type="AlphaFoldDB" id="A0A107G0N4"/>
<name>A0A107G0N4_9BURK</name>
<evidence type="ECO:0000313" key="6">
    <source>
        <dbReference type="Proteomes" id="UP000062998"/>
    </source>
</evidence>
<dbReference type="SUPFAM" id="SSF53335">
    <property type="entry name" value="S-adenosyl-L-methionine-dependent methyltransferases"/>
    <property type="match status" value="1"/>
</dbReference>
<dbReference type="Proteomes" id="UP000062998">
    <property type="component" value="Unassembled WGS sequence"/>
</dbReference>
<protein>
    <recommendedName>
        <fullName evidence="4">O-methyltransferase C-terminal domain-containing protein</fullName>
    </recommendedName>
</protein>
<evidence type="ECO:0000256" key="1">
    <source>
        <dbReference type="ARBA" id="ARBA00022603"/>
    </source>
</evidence>
<dbReference type="GO" id="GO:0032259">
    <property type="term" value="P:methylation"/>
    <property type="evidence" value="ECO:0007669"/>
    <property type="project" value="UniProtKB-KW"/>
</dbReference>
<keyword evidence="3" id="KW-0949">S-adenosyl-L-methionine</keyword>